<accession>A0A1H6VXH9</accession>
<gene>
    <name evidence="2" type="ORF">SAMN04244572_02616</name>
</gene>
<proteinExistence type="predicted"/>
<protein>
    <submittedName>
        <fullName evidence="2">Uncharacterized protein</fullName>
    </submittedName>
</protein>
<name>A0A1H6VXH9_9GAMM</name>
<evidence type="ECO:0000313" key="3">
    <source>
        <dbReference type="Proteomes" id="UP000199250"/>
    </source>
</evidence>
<organism evidence="2 3">
    <name type="scientific">Azotobacter beijerinckii</name>
    <dbReference type="NCBI Taxonomy" id="170623"/>
    <lineage>
        <taxon>Bacteria</taxon>
        <taxon>Pseudomonadati</taxon>
        <taxon>Pseudomonadota</taxon>
        <taxon>Gammaproteobacteria</taxon>
        <taxon>Pseudomonadales</taxon>
        <taxon>Pseudomonadaceae</taxon>
        <taxon>Azotobacter</taxon>
    </lineage>
</organism>
<dbReference type="Proteomes" id="UP000199250">
    <property type="component" value="Unassembled WGS sequence"/>
</dbReference>
<evidence type="ECO:0000256" key="1">
    <source>
        <dbReference type="SAM" id="MobiDB-lite"/>
    </source>
</evidence>
<dbReference type="EMBL" id="FNYQ01000044">
    <property type="protein sequence ID" value="SEJ06527.1"/>
    <property type="molecule type" value="Genomic_DNA"/>
</dbReference>
<feature type="region of interest" description="Disordered" evidence="1">
    <location>
        <begin position="1"/>
        <end position="24"/>
    </location>
</feature>
<sequence>MVSIRIVSRFSGPPSPDEAAGRKISGGPLYPEAEVLELLGTQGGAAVKAWSQDCIRDVQKLELDDDDLAGLIGEAVRRGRFRGAEWCVQKPDGPWAACDAYSLCRSEWIEAAGKEMPAEYYIKFAIGKMGPLLLLASCHLSGS</sequence>
<evidence type="ECO:0000313" key="2">
    <source>
        <dbReference type="EMBL" id="SEJ06527.1"/>
    </source>
</evidence>
<reference evidence="2 3" key="1">
    <citation type="submission" date="2016-10" db="EMBL/GenBank/DDBJ databases">
        <authorList>
            <person name="de Groot N.N."/>
        </authorList>
    </citation>
    <scope>NUCLEOTIDE SEQUENCE [LARGE SCALE GENOMIC DNA]</scope>
    <source>
        <strain evidence="2 3">DSM 373</strain>
    </source>
</reference>
<dbReference type="AlphaFoldDB" id="A0A1H6VXH9"/>